<proteinExistence type="predicted"/>
<dbReference type="AlphaFoldDB" id="A0A4D9DG05"/>
<evidence type="ECO:0000313" key="4">
    <source>
        <dbReference type="Proteomes" id="UP000297703"/>
    </source>
</evidence>
<reference evidence="3 4" key="1">
    <citation type="submission" date="2019-04" db="EMBL/GenBank/DDBJ databases">
        <title>Draft genome of the big-headed turtle Platysternon megacephalum.</title>
        <authorList>
            <person name="Gong S."/>
        </authorList>
    </citation>
    <scope>NUCLEOTIDE SEQUENCE [LARGE SCALE GENOMIC DNA]</scope>
    <source>
        <strain evidence="3">DO16091913</strain>
        <tissue evidence="3">Muscle</tissue>
    </source>
</reference>
<evidence type="ECO:0000256" key="2">
    <source>
        <dbReference type="SAM" id="Phobius"/>
    </source>
</evidence>
<name>A0A4D9DG05_9SAUR</name>
<dbReference type="InterPro" id="IPR040004">
    <property type="entry name" value="SMCO3"/>
</dbReference>
<keyword evidence="2" id="KW-0472">Membrane</keyword>
<keyword evidence="4" id="KW-1185">Reference proteome</keyword>
<organism evidence="3 4">
    <name type="scientific">Platysternon megacephalum</name>
    <name type="common">big-headed turtle</name>
    <dbReference type="NCBI Taxonomy" id="55544"/>
    <lineage>
        <taxon>Eukaryota</taxon>
        <taxon>Metazoa</taxon>
        <taxon>Chordata</taxon>
        <taxon>Craniata</taxon>
        <taxon>Vertebrata</taxon>
        <taxon>Euteleostomi</taxon>
        <taxon>Archelosauria</taxon>
        <taxon>Testudinata</taxon>
        <taxon>Testudines</taxon>
        <taxon>Cryptodira</taxon>
        <taxon>Durocryptodira</taxon>
        <taxon>Testudinoidea</taxon>
        <taxon>Platysternidae</taxon>
        <taxon>Platysternon</taxon>
    </lineage>
</organism>
<evidence type="ECO:0000256" key="1">
    <source>
        <dbReference type="SAM" id="MobiDB-lite"/>
    </source>
</evidence>
<dbReference type="EMBL" id="QXTE01000744">
    <property type="protein sequence ID" value="TFJ96200.1"/>
    <property type="molecule type" value="Genomic_DNA"/>
</dbReference>
<dbReference type="InterPro" id="IPR027895">
    <property type="entry name" value="DUF4533"/>
</dbReference>
<sequence>MLGQRSGECGELSRECPGAISCTQTRREEVVRLHQELIDCIELNFDATSELIGVLNTHLQCELHPTVRENCDIFLAAMKSIQDMQQAIDGRANWSKLEPDLYRKLHDFQETDATKMQILHSVATAVSGLTGTVAMGIFVKLALSKVVTRVQSQIMMIMVKVGASMIGAVAGMLLGVSVDLILSAFLGAVERPTGDSDSGARGAGEQVQASLQGV</sequence>
<feature type="region of interest" description="Disordered" evidence="1">
    <location>
        <begin position="193"/>
        <end position="214"/>
    </location>
</feature>
<dbReference type="OrthoDB" id="6112619at2759"/>
<dbReference type="PANTHER" id="PTHR35972">
    <property type="entry name" value="SINGLE-PASS MEMBRANE AND COILED-COIL DOMAIN-CONTAINING PROTEIN 3"/>
    <property type="match status" value="1"/>
</dbReference>
<accession>A0A4D9DG05</accession>
<dbReference type="Pfam" id="PF15047">
    <property type="entry name" value="DUF4533"/>
    <property type="match status" value="1"/>
</dbReference>
<keyword evidence="2" id="KW-1133">Transmembrane helix</keyword>
<feature type="transmembrane region" description="Helical" evidence="2">
    <location>
        <begin position="118"/>
        <end position="143"/>
    </location>
</feature>
<dbReference type="PANTHER" id="PTHR35972:SF1">
    <property type="entry name" value="SINGLE-PASS MEMBRANE AND COILED-COIL DOMAIN-CONTAINING PROTEIN 3"/>
    <property type="match status" value="1"/>
</dbReference>
<protein>
    <submittedName>
        <fullName evidence="3">Oligomycin sensitivity conferral protein</fullName>
    </submittedName>
</protein>
<gene>
    <name evidence="3" type="ORF">DR999_PMT22029</name>
</gene>
<dbReference type="Proteomes" id="UP000297703">
    <property type="component" value="Unassembled WGS sequence"/>
</dbReference>
<feature type="transmembrane region" description="Helical" evidence="2">
    <location>
        <begin position="164"/>
        <end position="189"/>
    </location>
</feature>
<evidence type="ECO:0000313" key="3">
    <source>
        <dbReference type="EMBL" id="TFJ96200.1"/>
    </source>
</evidence>
<comment type="caution">
    <text evidence="3">The sequence shown here is derived from an EMBL/GenBank/DDBJ whole genome shotgun (WGS) entry which is preliminary data.</text>
</comment>
<reference evidence="3 4" key="2">
    <citation type="submission" date="2019-04" db="EMBL/GenBank/DDBJ databases">
        <title>The genome sequence of big-headed turtle.</title>
        <authorList>
            <person name="Gong S."/>
        </authorList>
    </citation>
    <scope>NUCLEOTIDE SEQUENCE [LARGE SCALE GENOMIC DNA]</scope>
    <source>
        <strain evidence="3">DO16091913</strain>
        <tissue evidence="3">Muscle</tissue>
    </source>
</reference>
<keyword evidence="2" id="KW-0812">Transmembrane</keyword>